<dbReference type="GO" id="GO:0022857">
    <property type="term" value="F:transmembrane transporter activity"/>
    <property type="evidence" value="ECO:0007669"/>
    <property type="project" value="InterPro"/>
</dbReference>
<protein>
    <submittedName>
        <fullName evidence="7">MFS general substrate transporter</fullName>
    </submittedName>
</protein>
<feature type="transmembrane region" description="Helical" evidence="6">
    <location>
        <begin position="406"/>
        <end position="429"/>
    </location>
</feature>
<feature type="compositionally biased region" description="Basic and acidic residues" evidence="5">
    <location>
        <begin position="254"/>
        <end position="265"/>
    </location>
</feature>
<sequence>MTTRKPPGIISVVRLTTLFASLLVSISSGTNYVTWAPQLGSRLHINHTQLNIVGLAANVGVYSSGPIWGRIVDRKGPRVPLIAAFFLLLTGYSCIKLFFDAGLPEGVTTMATLNFGLLVLCSYMTGAGGNAGFTGSVNSTAKSFPDKARATATGFVIGGFGLSAFIFSTVAHVMYAGNTSAFLQLLAIGTALPMILGCFLVRPIPLALEMLPGIERGLGTNIDASTSTSALIDDSHTRLLESDGSDVELDDSDDASHQYTHEHPRSRSLSVASSAFVRTHGQLDGDIPNIFGAELWRSGDFWLLFTILSILSGTGLMYINNVGAMSQTLYAKNQSNYDEIEAARWQATQVSTISIMNFLGRILIGIISDTAKNTFRLPRSYCLILVSIGVFLSQVTAAHIDEISNLWSASAILGLSYGSVFSLLPQVCIEWFGLPHFSENWGYLSMAPMVAGNVFMVFFGRNLDAHESKSHSQELTTRAAEKLPAKDETPLCLEGKECYVAALHLTTAMTFACILLSVWAGWRDRRRLTQMADGVESKRRSRTHRRLSGERD</sequence>
<keyword evidence="3 6" id="KW-1133">Transmembrane helix</keyword>
<dbReference type="InterPro" id="IPR011701">
    <property type="entry name" value="MFS"/>
</dbReference>
<evidence type="ECO:0000256" key="3">
    <source>
        <dbReference type="ARBA" id="ARBA00022989"/>
    </source>
</evidence>
<dbReference type="EMBL" id="MU151664">
    <property type="protein sequence ID" value="KAF9442283.1"/>
    <property type="molecule type" value="Genomic_DNA"/>
</dbReference>
<feature type="transmembrane region" description="Helical" evidence="6">
    <location>
        <begin position="380"/>
        <end position="400"/>
    </location>
</feature>
<keyword evidence="2 6" id="KW-0812">Transmembrane</keyword>
<dbReference type="SUPFAM" id="SSF103473">
    <property type="entry name" value="MFS general substrate transporter"/>
    <property type="match status" value="1"/>
</dbReference>
<evidence type="ECO:0000256" key="4">
    <source>
        <dbReference type="ARBA" id="ARBA00023136"/>
    </source>
</evidence>
<feature type="transmembrane region" description="Helical" evidence="6">
    <location>
        <begin position="50"/>
        <end position="69"/>
    </location>
</feature>
<feature type="transmembrane region" description="Helical" evidence="6">
    <location>
        <begin position="12"/>
        <end position="30"/>
    </location>
</feature>
<name>A0A9P6BYA4_9AGAR</name>
<evidence type="ECO:0000256" key="1">
    <source>
        <dbReference type="ARBA" id="ARBA00004141"/>
    </source>
</evidence>
<feature type="transmembrane region" description="Helical" evidence="6">
    <location>
        <begin position="301"/>
        <end position="319"/>
    </location>
</feature>
<evidence type="ECO:0000256" key="2">
    <source>
        <dbReference type="ARBA" id="ARBA00022692"/>
    </source>
</evidence>
<feature type="region of interest" description="Disordered" evidence="5">
    <location>
        <begin position="243"/>
        <end position="266"/>
    </location>
</feature>
<dbReference type="PANTHER" id="PTHR21576">
    <property type="entry name" value="UNCHARACTERIZED NODULIN-LIKE PROTEIN"/>
    <property type="match status" value="1"/>
</dbReference>
<dbReference type="PANTHER" id="PTHR21576:SF160">
    <property type="entry name" value="NODULIN-LIKE DOMAIN-CONTAINING PROTEIN"/>
    <property type="match status" value="1"/>
</dbReference>
<accession>A0A9P6BYA4</accession>
<dbReference type="GO" id="GO:0000329">
    <property type="term" value="C:fungal-type vacuole membrane"/>
    <property type="evidence" value="ECO:0007669"/>
    <property type="project" value="TreeGrafter"/>
</dbReference>
<keyword evidence="4 6" id="KW-0472">Membrane</keyword>
<proteinExistence type="predicted"/>
<evidence type="ECO:0000256" key="5">
    <source>
        <dbReference type="SAM" id="MobiDB-lite"/>
    </source>
</evidence>
<evidence type="ECO:0000256" key="6">
    <source>
        <dbReference type="SAM" id="Phobius"/>
    </source>
</evidence>
<evidence type="ECO:0000313" key="7">
    <source>
        <dbReference type="EMBL" id="KAF9442283.1"/>
    </source>
</evidence>
<comment type="subcellular location">
    <subcellularLocation>
        <location evidence="1">Membrane</location>
        <topology evidence="1">Multi-pass membrane protein</topology>
    </subcellularLocation>
</comment>
<feature type="transmembrane region" description="Helical" evidence="6">
    <location>
        <begin position="181"/>
        <end position="201"/>
    </location>
</feature>
<organism evidence="7 8">
    <name type="scientific">Macrolepiota fuliginosa MF-IS2</name>
    <dbReference type="NCBI Taxonomy" id="1400762"/>
    <lineage>
        <taxon>Eukaryota</taxon>
        <taxon>Fungi</taxon>
        <taxon>Dikarya</taxon>
        <taxon>Basidiomycota</taxon>
        <taxon>Agaricomycotina</taxon>
        <taxon>Agaricomycetes</taxon>
        <taxon>Agaricomycetidae</taxon>
        <taxon>Agaricales</taxon>
        <taxon>Agaricineae</taxon>
        <taxon>Agaricaceae</taxon>
        <taxon>Macrolepiota</taxon>
    </lineage>
</organism>
<dbReference type="AlphaFoldDB" id="A0A9P6BYA4"/>
<dbReference type="Pfam" id="PF07690">
    <property type="entry name" value="MFS_1"/>
    <property type="match status" value="1"/>
</dbReference>
<feature type="compositionally biased region" description="Acidic residues" evidence="5">
    <location>
        <begin position="243"/>
        <end position="253"/>
    </location>
</feature>
<feature type="transmembrane region" description="Helical" evidence="6">
    <location>
        <begin position="441"/>
        <end position="460"/>
    </location>
</feature>
<dbReference type="OrthoDB" id="410267at2759"/>
<gene>
    <name evidence="7" type="ORF">P691DRAFT_681791</name>
</gene>
<dbReference type="Gene3D" id="1.20.1250.20">
    <property type="entry name" value="MFS general substrate transporter like domains"/>
    <property type="match status" value="2"/>
</dbReference>
<feature type="transmembrane region" description="Helical" evidence="6">
    <location>
        <begin position="499"/>
        <end position="522"/>
    </location>
</feature>
<dbReference type="Proteomes" id="UP000807342">
    <property type="component" value="Unassembled WGS sequence"/>
</dbReference>
<feature type="transmembrane region" description="Helical" evidence="6">
    <location>
        <begin position="81"/>
        <end position="99"/>
    </location>
</feature>
<keyword evidence="8" id="KW-1185">Reference proteome</keyword>
<feature type="transmembrane region" description="Helical" evidence="6">
    <location>
        <begin position="347"/>
        <end position="368"/>
    </location>
</feature>
<feature type="transmembrane region" description="Helical" evidence="6">
    <location>
        <begin position="111"/>
        <end position="133"/>
    </location>
</feature>
<reference evidence="7" key="1">
    <citation type="submission" date="2020-11" db="EMBL/GenBank/DDBJ databases">
        <authorList>
            <consortium name="DOE Joint Genome Institute"/>
            <person name="Ahrendt S."/>
            <person name="Riley R."/>
            <person name="Andreopoulos W."/>
            <person name="Labutti K."/>
            <person name="Pangilinan J."/>
            <person name="Ruiz-Duenas F.J."/>
            <person name="Barrasa J.M."/>
            <person name="Sanchez-Garcia M."/>
            <person name="Camarero S."/>
            <person name="Miyauchi S."/>
            <person name="Serrano A."/>
            <person name="Linde D."/>
            <person name="Babiker R."/>
            <person name="Drula E."/>
            <person name="Ayuso-Fernandez I."/>
            <person name="Pacheco R."/>
            <person name="Padilla G."/>
            <person name="Ferreira P."/>
            <person name="Barriuso J."/>
            <person name="Kellner H."/>
            <person name="Castanera R."/>
            <person name="Alfaro M."/>
            <person name="Ramirez L."/>
            <person name="Pisabarro A.G."/>
            <person name="Kuo A."/>
            <person name="Tritt A."/>
            <person name="Lipzen A."/>
            <person name="He G."/>
            <person name="Yan M."/>
            <person name="Ng V."/>
            <person name="Cullen D."/>
            <person name="Martin F."/>
            <person name="Rosso M.-N."/>
            <person name="Henrissat B."/>
            <person name="Hibbett D."/>
            <person name="Martinez A.T."/>
            <person name="Grigoriev I.V."/>
        </authorList>
    </citation>
    <scope>NUCLEOTIDE SEQUENCE</scope>
    <source>
        <strain evidence="7">MF-IS2</strain>
    </source>
</reference>
<dbReference type="InterPro" id="IPR036259">
    <property type="entry name" value="MFS_trans_sf"/>
</dbReference>
<comment type="caution">
    <text evidence="7">The sequence shown here is derived from an EMBL/GenBank/DDBJ whole genome shotgun (WGS) entry which is preliminary data.</text>
</comment>
<feature type="transmembrane region" description="Helical" evidence="6">
    <location>
        <begin position="154"/>
        <end position="175"/>
    </location>
</feature>
<evidence type="ECO:0000313" key="8">
    <source>
        <dbReference type="Proteomes" id="UP000807342"/>
    </source>
</evidence>